<dbReference type="InterPro" id="IPR007563">
    <property type="entry name" value="DUF554"/>
</dbReference>
<feature type="transmembrane region" description="Helical" evidence="1">
    <location>
        <begin position="31"/>
        <end position="51"/>
    </location>
</feature>
<evidence type="ECO:0008006" key="4">
    <source>
        <dbReference type="Google" id="ProtNLM"/>
    </source>
</evidence>
<evidence type="ECO:0000313" key="3">
    <source>
        <dbReference type="Proteomes" id="UP000188145"/>
    </source>
</evidence>
<dbReference type="KEGG" id="tes:BW730_08385"/>
<dbReference type="Proteomes" id="UP000188145">
    <property type="component" value="Chromosome"/>
</dbReference>
<dbReference type="STRING" id="1332264.BW730_08385"/>
<dbReference type="EMBL" id="CP019606">
    <property type="protein sequence ID" value="AQP49277.1"/>
    <property type="molecule type" value="Genomic_DNA"/>
</dbReference>
<evidence type="ECO:0000256" key="1">
    <source>
        <dbReference type="SAM" id="Phobius"/>
    </source>
</evidence>
<protein>
    <recommendedName>
        <fullName evidence="4">DUF554 domain-containing protein</fullName>
    </recommendedName>
</protein>
<feature type="transmembrane region" description="Helical" evidence="1">
    <location>
        <begin position="219"/>
        <end position="239"/>
    </location>
</feature>
<dbReference type="PANTHER" id="PTHR36111">
    <property type="entry name" value="INNER MEMBRANE PROTEIN-RELATED"/>
    <property type="match status" value="1"/>
</dbReference>
<proteinExistence type="predicted"/>
<reference evidence="3" key="1">
    <citation type="submission" date="2017-02" db="EMBL/GenBank/DDBJ databases">
        <title>Tessaracoccus aquaemaris sp. nov., isolated from the intestine of a Korean rockfish, Sebastes schlegelii, in a marine aquaculture pond.</title>
        <authorList>
            <person name="Tak E.J."/>
            <person name="Bae J.-W."/>
        </authorList>
    </citation>
    <scope>NUCLEOTIDE SEQUENCE [LARGE SCALE GENOMIC DNA]</scope>
    <source>
        <strain evidence="3">NSG39</strain>
    </source>
</reference>
<feature type="transmembrane region" description="Helical" evidence="1">
    <location>
        <begin position="63"/>
        <end position="84"/>
    </location>
</feature>
<sequence length="240" mass="24231">MGTIVNVSTVVVGALLGIALGNKIPGRTKDTVTAVLGMFTMVLGGFSVVAMNSAPLTEAVGSFAMIVVLASLLVGALLGSWLRIEDRLEQAAAWLRGRFTETGDAARFVDGFVTSTLLFCVGPLAILGSISDGLGRGAEQLYVKAILDGFAAMAFASTLGWGVLASAAAVGLIQGALTLLGYFAGDVLSAAQIDALTAAGGVILIGLGLRLLNLKQIPVGDLLPALVLAPALVPLAALAL</sequence>
<accession>A0A1Q2CT43</accession>
<feature type="transmembrane region" description="Helical" evidence="1">
    <location>
        <begin position="6"/>
        <end position="24"/>
    </location>
</feature>
<organism evidence="2 3">
    <name type="scientific">Tessaracoccus aquimaris</name>
    <dbReference type="NCBI Taxonomy" id="1332264"/>
    <lineage>
        <taxon>Bacteria</taxon>
        <taxon>Bacillati</taxon>
        <taxon>Actinomycetota</taxon>
        <taxon>Actinomycetes</taxon>
        <taxon>Propionibacteriales</taxon>
        <taxon>Propionibacteriaceae</taxon>
        <taxon>Tessaracoccus</taxon>
    </lineage>
</organism>
<keyword evidence="1" id="KW-1133">Transmembrane helix</keyword>
<feature type="transmembrane region" description="Helical" evidence="1">
    <location>
        <begin position="195"/>
        <end position="213"/>
    </location>
</feature>
<keyword evidence="1" id="KW-0472">Membrane</keyword>
<dbReference type="Pfam" id="PF04474">
    <property type="entry name" value="DUF554"/>
    <property type="match status" value="1"/>
</dbReference>
<feature type="transmembrane region" description="Helical" evidence="1">
    <location>
        <begin position="105"/>
        <end position="130"/>
    </location>
</feature>
<keyword evidence="1" id="KW-0812">Transmembrane</keyword>
<keyword evidence="3" id="KW-1185">Reference proteome</keyword>
<feature type="transmembrane region" description="Helical" evidence="1">
    <location>
        <begin position="150"/>
        <end position="183"/>
    </location>
</feature>
<dbReference type="PANTHER" id="PTHR36111:SF2">
    <property type="entry name" value="INNER MEMBRANE PROTEIN"/>
    <property type="match status" value="1"/>
</dbReference>
<gene>
    <name evidence="2" type="ORF">BW730_08385</name>
</gene>
<evidence type="ECO:0000313" key="2">
    <source>
        <dbReference type="EMBL" id="AQP49277.1"/>
    </source>
</evidence>
<name>A0A1Q2CT43_9ACTN</name>
<dbReference type="AlphaFoldDB" id="A0A1Q2CT43"/>